<sequence length="938" mass="99988">MTRERTQTATGAGRRVAVGLSVVAAMLLVASACAGVVAAEEATVSTENGDLVVKTNATNESAITVRLGQKTVERQVPNDTTGGRATYRIAPDRFPDGDLSNVSVTVKRTSSGTQLARESLDLRHARLGQSRGFTVSNGTAELRLELDRSVGLSDGDELTVVVGTTKTTATVRNASGTTVLDVPRAGYGPSLTSTDATVRPPEGETPLRGERTVNLLAAARDATAVERTGAGIHIDSPAIRNGTTYAVVVRSSASEGVFRRPVEASAPGRLTVEAASLAAVGGLNATVRTTDGAVVTAGTPTAQTVGATLTANGTAFTVDSERFAAADFSYLWIRTDDGVRRLTDVDATDGTVNLSGTGYALEEGGYYQLLLAFDGRPTLPVTIGEGGSYGSLTAAQADGGGGAGGDGSASGGLLPSFPSSDIVFVVFVVFVVALGVLAVVWLLTRDTKGRPAGEPTAPPTELTVNVRDKKRGEPYDGPVRLVAEPRRSSETVQSHEPARRKTERVEGGEATVSLDGGVDDWEVTVDADKQRGPRHVSTAYQTENLTFEIPPYEVDVVVRDEATDEPLSDVAIDVGEDGRTDRLRTGPDGSARLELSRQADGARLAVDRDRYESKEKDVPRERFAESHGEAVTFRLTPERGRVSASVSVDGVPRPNVAVELDARDEWARDRLDVARATTDANGRVSFDEVPVGRYRVTASADAPWFDCSPSDVTVSAAETADVTLDVAFVWSLDDGQRDRANAIRDGVDDLTSSRTTDVAVPRYYGSVVDSLLDTVERLPNCGRQFARTGASPDHVTDAVLDRADDLVGVVDDAMTTKHNVDLFTACADMPDARVEWADSFEVDYLFELVGQQRVEQRRELRSRLQSVDERIDGERGAVSSIYPVSDTYDEVKRLVGRAKDDDDVTHAVTVFAACGLLDAAEGLFDEPALRERLERTMF</sequence>
<dbReference type="PROSITE" id="PS51257">
    <property type="entry name" value="PROKAR_LIPOPROTEIN"/>
    <property type="match status" value="1"/>
</dbReference>
<keyword evidence="3" id="KW-0645">Protease</keyword>
<keyword evidence="2" id="KW-0472">Membrane</keyword>
<dbReference type="OrthoDB" id="177494at2157"/>
<keyword evidence="2" id="KW-0812">Transmembrane</keyword>
<accession>A0A1I6GU80</accession>
<dbReference type="Gene3D" id="2.60.40.1120">
    <property type="entry name" value="Carboxypeptidase-like, regulatory domain"/>
    <property type="match status" value="1"/>
</dbReference>
<dbReference type="RefSeq" id="WP_089806297.1">
    <property type="nucleotide sequence ID" value="NZ_FOYT01000001.1"/>
</dbReference>
<evidence type="ECO:0000313" key="3">
    <source>
        <dbReference type="EMBL" id="SFR45617.1"/>
    </source>
</evidence>
<protein>
    <submittedName>
        <fullName evidence="3">Carboxypeptidase regulatory-like domain-containing protein</fullName>
    </submittedName>
</protein>
<dbReference type="InterPro" id="IPR013784">
    <property type="entry name" value="Carb-bd-like_fold"/>
</dbReference>
<dbReference type="GO" id="GO:0030246">
    <property type="term" value="F:carbohydrate binding"/>
    <property type="evidence" value="ECO:0007669"/>
    <property type="project" value="InterPro"/>
</dbReference>
<keyword evidence="3" id="KW-0378">Hydrolase</keyword>
<dbReference type="SUPFAM" id="SSF49452">
    <property type="entry name" value="Starch-binding domain-like"/>
    <property type="match status" value="1"/>
</dbReference>
<name>A0A1I6GU80_9EURY</name>
<keyword evidence="3" id="KW-0121">Carboxypeptidase</keyword>
<evidence type="ECO:0000256" key="2">
    <source>
        <dbReference type="SAM" id="Phobius"/>
    </source>
</evidence>
<dbReference type="AlphaFoldDB" id="A0A1I6GU80"/>
<feature type="transmembrane region" description="Helical" evidence="2">
    <location>
        <begin position="422"/>
        <end position="443"/>
    </location>
</feature>
<evidence type="ECO:0000256" key="1">
    <source>
        <dbReference type="SAM" id="MobiDB-lite"/>
    </source>
</evidence>
<organism evidence="3 4">
    <name type="scientific">Halogeometricum rufum</name>
    <dbReference type="NCBI Taxonomy" id="553469"/>
    <lineage>
        <taxon>Archaea</taxon>
        <taxon>Methanobacteriati</taxon>
        <taxon>Methanobacteriota</taxon>
        <taxon>Stenosarchaea group</taxon>
        <taxon>Halobacteria</taxon>
        <taxon>Halobacteriales</taxon>
        <taxon>Haloferacaceae</taxon>
        <taxon>Halogeometricum</taxon>
    </lineage>
</organism>
<reference evidence="4" key="1">
    <citation type="submission" date="2016-10" db="EMBL/GenBank/DDBJ databases">
        <authorList>
            <person name="Varghese N."/>
            <person name="Submissions S."/>
        </authorList>
    </citation>
    <scope>NUCLEOTIDE SEQUENCE [LARGE SCALE GENOMIC DNA]</scope>
    <source>
        <strain evidence="4">CGMCC 1.7736</strain>
    </source>
</reference>
<feature type="region of interest" description="Disordered" evidence="1">
    <location>
        <begin position="484"/>
        <end position="515"/>
    </location>
</feature>
<gene>
    <name evidence="3" type="ORF">SAMN04487947_1646</name>
</gene>
<keyword evidence="2" id="KW-1133">Transmembrane helix</keyword>
<feature type="region of interest" description="Disordered" evidence="1">
    <location>
        <begin position="183"/>
        <end position="205"/>
    </location>
</feature>
<feature type="compositionally biased region" description="Basic and acidic residues" evidence="1">
    <location>
        <begin position="496"/>
        <end position="507"/>
    </location>
</feature>
<dbReference type="EMBL" id="FOYT01000001">
    <property type="protein sequence ID" value="SFR45617.1"/>
    <property type="molecule type" value="Genomic_DNA"/>
</dbReference>
<keyword evidence="4" id="KW-1185">Reference proteome</keyword>
<dbReference type="Proteomes" id="UP000198531">
    <property type="component" value="Unassembled WGS sequence"/>
</dbReference>
<dbReference type="GO" id="GO:0004180">
    <property type="term" value="F:carboxypeptidase activity"/>
    <property type="evidence" value="ECO:0007669"/>
    <property type="project" value="UniProtKB-KW"/>
</dbReference>
<dbReference type="STRING" id="553469.SAMN04487947_1646"/>
<proteinExistence type="predicted"/>
<evidence type="ECO:0000313" key="4">
    <source>
        <dbReference type="Proteomes" id="UP000198531"/>
    </source>
</evidence>